<organism evidence="1 2">
    <name type="scientific">Tegillarca granosa</name>
    <name type="common">Malaysian cockle</name>
    <name type="synonym">Anadara granosa</name>
    <dbReference type="NCBI Taxonomy" id="220873"/>
    <lineage>
        <taxon>Eukaryota</taxon>
        <taxon>Metazoa</taxon>
        <taxon>Spiralia</taxon>
        <taxon>Lophotrochozoa</taxon>
        <taxon>Mollusca</taxon>
        <taxon>Bivalvia</taxon>
        <taxon>Autobranchia</taxon>
        <taxon>Pteriomorphia</taxon>
        <taxon>Arcoida</taxon>
        <taxon>Arcoidea</taxon>
        <taxon>Arcidae</taxon>
        <taxon>Tegillarca</taxon>
    </lineage>
</organism>
<sequence length="426" mass="50086">MFIHNSQVLKTDKVTTRNVVIGSTFDLSLYTQRYTPPKIHQNLTRARSTRESYESLAYLYRIPKQTLSYIIPETCDAIYKVLKDTYMKVKLDSIKDVHRPSREIVEDIILKYADPELPAATRQKMDNLIRNTNRTRQRLRPTDPTTLDFEPFHSYLQSTYLQPSRNFKKKLRSHNFKKLTSYVHGTWMTSTVWMVEHWTVFMTATRTNNNVEGRHNRLNTKVTKHNFRSTVLKEAKLLLVQCKMVSEEKLQRHQRKHTRQLQYQLFQLWDQNVAAEITDSQLLGSKYLCCRQHGEIQYWRRELKGQINLGLENCFEAWPRLNFLSRSIFLYAPHLIVSLRLIPGVGKKKASEIIKYRIKYGSVPPNILEYILGSLSQEVLNVVDFSLPESKLSLPKQHVSERIQTEIEAANKLIKELLDDTKDQKD</sequence>
<evidence type="ECO:0000313" key="2">
    <source>
        <dbReference type="Proteomes" id="UP001217089"/>
    </source>
</evidence>
<accession>A0ABQ9E061</accession>
<reference evidence="1 2" key="1">
    <citation type="submission" date="2022-12" db="EMBL/GenBank/DDBJ databases">
        <title>Chromosome-level genome of Tegillarca granosa.</title>
        <authorList>
            <person name="Kim J."/>
        </authorList>
    </citation>
    <scope>NUCLEOTIDE SEQUENCE [LARGE SCALE GENOMIC DNA]</scope>
    <source>
        <strain evidence="1">Teg-2019</strain>
        <tissue evidence="1">Adductor muscle</tissue>
    </source>
</reference>
<dbReference type="Proteomes" id="UP001217089">
    <property type="component" value="Unassembled WGS sequence"/>
</dbReference>
<name>A0ABQ9E061_TEGGR</name>
<proteinExistence type="predicted"/>
<dbReference type="EMBL" id="JARBDR010000922">
    <property type="protein sequence ID" value="KAJ8298550.1"/>
    <property type="molecule type" value="Genomic_DNA"/>
</dbReference>
<comment type="caution">
    <text evidence="1">The sequence shown here is derived from an EMBL/GenBank/DDBJ whole genome shotgun (WGS) entry which is preliminary data.</text>
</comment>
<keyword evidence="2" id="KW-1185">Reference proteome</keyword>
<evidence type="ECO:0000313" key="1">
    <source>
        <dbReference type="EMBL" id="KAJ8298550.1"/>
    </source>
</evidence>
<protein>
    <submittedName>
        <fullName evidence="1">Uncharacterized protein</fullName>
    </submittedName>
</protein>
<gene>
    <name evidence="1" type="ORF">KUTeg_023893</name>
</gene>